<evidence type="ECO:0000313" key="2">
    <source>
        <dbReference type="Proteomes" id="UP000198211"/>
    </source>
</evidence>
<keyword evidence="2" id="KW-1185">Reference proteome</keyword>
<proteinExistence type="predicted"/>
<comment type="caution">
    <text evidence="1">The sequence shown here is derived from an EMBL/GenBank/DDBJ whole genome shotgun (WGS) entry which is preliminary data.</text>
</comment>
<feature type="non-terminal residue" evidence="1">
    <location>
        <position position="237"/>
    </location>
</feature>
<organism evidence="1 2">
    <name type="scientific">Phytophthora megakarya</name>
    <dbReference type="NCBI Taxonomy" id="4795"/>
    <lineage>
        <taxon>Eukaryota</taxon>
        <taxon>Sar</taxon>
        <taxon>Stramenopiles</taxon>
        <taxon>Oomycota</taxon>
        <taxon>Peronosporomycetes</taxon>
        <taxon>Peronosporales</taxon>
        <taxon>Peronosporaceae</taxon>
        <taxon>Phytophthora</taxon>
    </lineage>
</organism>
<accession>A0A225UUR0</accession>
<reference evidence="2" key="1">
    <citation type="submission" date="2017-03" db="EMBL/GenBank/DDBJ databases">
        <title>Phytopthora megakarya and P. palmivora, two closely related causual agents of cacao black pod achieved similar genome size and gene model numbers by different mechanisms.</title>
        <authorList>
            <person name="Ali S."/>
            <person name="Shao J."/>
            <person name="Larry D.J."/>
            <person name="Kronmiller B."/>
            <person name="Shen D."/>
            <person name="Strem M.D."/>
            <person name="Melnick R.L."/>
            <person name="Guiltinan M.J."/>
            <person name="Tyler B.M."/>
            <person name="Meinhardt L.W."/>
            <person name="Bailey B.A."/>
        </authorList>
    </citation>
    <scope>NUCLEOTIDE SEQUENCE [LARGE SCALE GENOMIC DNA]</scope>
    <source>
        <strain evidence="2">zdho120</strain>
    </source>
</reference>
<protein>
    <submittedName>
        <fullName evidence="1">Neutral zinc metallopeptidase</fullName>
    </submittedName>
</protein>
<evidence type="ECO:0000313" key="1">
    <source>
        <dbReference type="EMBL" id="OWY95979.1"/>
    </source>
</evidence>
<dbReference type="OrthoDB" id="127685at2759"/>
<dbReference type="PANTHER" id="PTHR35606">
    <property type="entry name" value="CELLULOSE-BINDING FAMILY II PROTEIN"/>
    <property type="match status" value="1"/>
</dbReference>
<gene>
    <name evidence="1" type="ORF">PHMEG_00033875</name>
</gene>
<dbReference type="SUPFAM" id="SSF55486">
    <property type="entry name" value="Metalloproteases ('zincins'), catalytic domain"/>
    <property type="match status" value="1"/>
</dbReference>
<dbReference type="EMBL" id="NBNE01012235">
    <property type="protein sequence ID" value="OWY95979.1"/>
    <property type="molecule type" value="Genomic_DNA"/>
</dbReference>
<name>A0A225UUR0_9STRA</name>
<dbReference type="PANTHER" id="PTHR35606:SF4">
    <property type="entry name" value="CELLULOSE-BINDING FAMILY II PROTEIN"/>
    <property type="match status" value="1"/>
</dbReference>
<dbReference type="AlphaFoldDB" id="A0A225UUR0"/>
<dbReference type="Proteomes" id="UP000198211">
    <property type="component" value="Unassembled WGS sequence"/>
</dbReference>
<sequence>MLSMMDDEELTIIAHEIGHGFGLPDFYTDSDKPSTDFPATIMEAGRSMTVTEGDGWMLRRVLEHLKSRNSTSGSAPFGDITAGSDKCVVGNPNEYITSADLEWIWDNRIGPNAKQSDSNWNVMDNKNWIMDHIVKNQGTINYCIRWDSTQKLSKSVASKFQAMLTRQFNAWNRWLVGYNCWPYDEIKVNVVGWAVKDSSLLDWSDDSLGKIYEGELDAEGIPMCPQNCYRFYDAGIN</sequence>